<protein>
    <submittedName>
        <fullName evidence="1">Uncharacterized protein</fullName>
    </submittedName>
</protein>
<evidence type="ECO:0000313" key="2">
    <source>
        <dbReference type="Proteomes" id="UP001055879"/>
    </source>
</evidence>
<gene>
    <name evidence="1" type="ORF">L6452_14932</name>
</gene>
<dbReference type="Proteomes" id="UP001055879">
    <property type="component" value="Linkage Group LG04"/>
</dbReference>
<comment type="caution">
    <text evidence="1">The sequence shown here is derived from an EMBL/GenBank/DDBJ whole genome shotgun (WGS) entry which is preliminary data.</text>
</comment>
<sequence length="67" mass="7964">MKKLFPSCWFKLWSRYLELAPLKSHNHQLFPFQTIDRPTYRIHSIFSRPHPPDNSISTQGPADKILE</sequence>
<organism evidence="1 2">
    <name type="scientific">Arctium lappa</name>
    <name type="common">Greater burdock</name>
    <name type="synonym">Lappa major</name>
    <dbReference type="NCBI Taxonomy" id="4217"/>
    <lineage>
        <taxon>Eukaryota</taxon>
        <taxon>Viridiplantae</taxon>
        <taxon>Streptophyta</taxon>
        <taxon>Embryophyta</taxon>
        <taxon>Tracheophyta</taxon>
        <taxon>Spermatophyta</taxon>
        <taxon>Magnoliopsida</taxon>
        <taxon>eudicotyledons</taxon>
        <taxon>Gunneridae</taxon>
        <taxon>Pentapetalae</taxon>
        <taxon>asterids</taxon>
        <taxon>campanulids</taxon>
        <taxon>Asterales</taxon>
        <taxon>Asteraceae</taxon>
        <taxon>Carduoideae</taxon>
        <taxon>Cardueae</taxon>
        <taxon>Arctiinae</taxon>
        <taxon>Arctium</taxon>
    </lineage>
</organism>
<proteinExistence type="predicted"/>
<reference evidence="2" key="1">
    <citation type="journal article" date="2022" name="Mol. Ecol. Resour.">
        <title>The genomes of chicory, endive, great burdock and yacon provide insights into Asteraceae palaeo-polyploidization history and plant inulin production.</title>
        <authorList>
            <person name="Fan W."/>
            <person name="Wang S."/>
            <person name="Wang H."/>
            <person name="Wang A."/>
            <person name="Jiang F."/>
            <person name="Liu H."/>
            <person name="Zhao H."/>
            <person name="Xu D."/>
            <person name="Zhang Y."/>
        </authorList>
    </citation>
    <scope>NUCLEOTIDE SEQUENCE [LARGE SCALE GENOMIC DNA]</scope>
    <source>
        <strain evidence="2">cv. Niubang</strain>
    </source>
</reference>
<evidence type="ECO:0000313" key="1">
    <source>
        <dbReference type="EMBL" id="KAI3735435.1"/>
    </source>
</evidence>
<accession>A0ACB9CMF2</accession>
<dbReference type="EMBL" id="CM042050">
    <property type="protein sequence ID" value="KAI3735435.1"/>
    <property type="molecule type" value="Genomic_DNA"/>
</dbReference>
<keyword evidence="2" id="KW-1185">Reference proteome</keyword>
<reference evidence="1 2" key="2">
    <citation type="journal article" date="2022" name="Mol. Ecol. Resour.">
        <title>The genomes of chicory, endive, great burdock and yacon provide insights into Asteraceae paleo-polyploidization history and plant inulin production.</title>
        <authorList>
            <person name="Fan W."/>
            <person name="Wang S."/>
            <person name="Wang H."/>
            <person name="Wang A."/>
            <person name="Jiang F."/>
            <person name="Liu H."/>
            <person name="Zhao H."/>
            <person name="Xu D."/>
            <person name="Zhang Y."/>
        </authorList>
    </citation>
    <scope>NUCLEOTIDE SEQUENCE [LARGE SCALE GENOMIC DNA]</scope>
    <source>
        <strain evidence="2">cv. Niubang</strain>
    </source>
</reference>
<name>A0ACB9CMF2_ARCLA</name>